<feature type="compositionally biased region" description="Polar residues" evidence="1">
    <location>
        <begin position="944"/>
        <end position="959"/>
    </location>
</feature>
<protein>
    <submittedName>
        <fullName evidence="2">Uncharacterized protein</fullName>
    </submittedName>
</protein>
<dbReference type="PANTHER" id="PTHR31267">
    <property type="entry name" value="DENTIN SIALOPHOSPHOPROTEIN-LIKE PROTEIN"/>
    <property type="match status" value="1"/>
</dbReference>
<dbReference type="EMBL" id="JAVXUP010001988">
    <property type="protein sequence ID" value="KAK3006469.1"/>
    <property type="molecule type" value="Genomic_DNA"/>
</dbReference>
<evidence type="ECO:0000256" key="1">
    <source>
        <dbReference type="SAM" id="MobiDB-lite"/>
    </source>
</evidence>
<feature type="compositionally biased region" description="Polar residues" evidence="1">
    <location>
        <begin position="611"/>
        <end position="627"/>
    </location>
</feature>
<sequence>MPRPHPRQQSRLNDIQMLQRHLMFKQLQEMQRQQQFQDSGDVRQSYINQQAVITKQASGPQFPSLINGTPRNDASQMFMVGNMNRGQNGSSPVVQGFSNGMVFSQGQSQALHSMSQQRDASIYGTPIANAGINSSQYPHLHGASHHSANVLAKDNNNRSDKPVTQSSAFGNSIVSDQCMLEGAFGSKEGFQEKNLFGQVPSQGLNSGSIQGHHQQMNTLQSNASVQEFGGRQEQPGWPGLFPAKAINMGPSQSMASLDPLEQKILFNMDENSWGASFGRSSNSGTGGFENTLEHADHLSAFPSVQSGSWSALMQSAVAEASSSDTGQQEEWSGLSFQNPDLSTDNQPSNFVESGNQQTNWVDNNFQSPNTDNSGFPGFQQSGIQFPSALKEGMRLDATHESSQQSAKNSSNWFGCNSKQKQTTERGQTVQRLSLFQNAWPSQNFEHLQSVIHQQSASLYTIDNQHYNNIPGRDIELSSQSGSAMPNINDNRSALFKFWAGDNNRAVDKDSPWKTGNNHVAGSFSDSGGELNHFASAPKSRTAKVDQESSHHVPGSHQLDYRKHVDMSIKDGGDEDVRNDHLHDSPQVMVHSYDAASETYEKQENCFQRENSHDSFQSNTSQHTTTGKGSREDLWLHGSVSRLVAEGNQKASGQILGQQFHRGMNDNEQGQVGQFEFNSDVSSSRMNLEKGCLPEIRRNFGASEEVPRRSNVGFNKSGFFHRPSNFQGPNVTDQKSQHMLELLHKVDKYSPDRPGMHFGATDSTQSSEMPQAESPGASIALSNNNSSSPSFGLRLGPPSQGMSTLDCFDSYQGSPQRVNSIATYPSGPPSERNQIQNEHKVATCQSPQVARPGTVSRFMNFNPAVSQSPQVSQGISRPNCTNPCVQEFPILESKSLTHPSGTPGTSELAVFSMKPPSVWTNVPTQQNFSGTEESKVPLSFLPSPDSTISRTETVSGNSQCFDHRGGQPRNEKSVENFSSEVLHTVSQAGKLSHEQEYRTQLSDNRTMPISARDLEAFGRSLKPSQPPQNYSPLQQMHDLKTDPNMRAATRYNSIGSDLNVQRVAAISGQLSLYGQGARNMVKSGMNTMSQTSADKKVLSYSSEVRGDQSAKASPRHILQDTPQEMVQYGQNDCGNPSISTTLSSRTERSQVGMQMAPSWFQHHGMLRNGQMLPMYDARAALQQSLGVTRVNTAAAIQDSVWPTTATTLLAVKHLSPPFSLPKDVTNQHLAVLRPKKRKVAAPELLPWYKEVTEGSQRPQNISMAELEWADAANRLIEKVEDVAEMIEDMLPLLRPKKRLILTTQLMQQVLRPAPATFLAGSASSNCESVAYISTRLALGDACSLTCNYHTRRDISDMSSKKSEISVKIDDQDFAKSVDNFVNQAKRLEGDLLRLDKRASILDIRVESQELEKFSVINRFAKFHSRGQVGAAETSLSSGTSNVMKTLVQRYVTAVPMPRTVPEGAHCLSL</sequence>
<reference evidence="2" key="1">
    <citation type="submission" date="2022-12" db="EMBL/GenBank/DDBJ databases">
        <title>Draft genome assemblies for two species of Escallonia (Escalloniales).</title>
        <authorList>
            <person name="Chanderbali A."/>
            <person name="Dervinis C."/>
            <person name="Anghel I."/>
            <person name="Soltis D."/>
            <person name="Soltis P."/>
            <person name="Zapata F."/>
        </authorList>
    </citation>
    <scope>NUCLEOTIDE SEQUENCE</scope>
    <source>
        <strain evidence="2">UCBG64.0493</strain>
        <tissue evidence="2">Leaf</tissue>
    </source>
</reference>
<feature type="region of interest" description="Disordered" evidence="1">
    <location>
        <begin position="319"/>
        <end position="382"/>
    </location>
</feature>
<dbReference type="Proteomes" id="UP001188597">
    <property type="component" value="Unassembled WGS sequence"/>
</dbReference>
<comment type="caution">
    <text evidence="2">The sequence shown here is derived from an EMBL/GenBank/DDBJ whole genome shotgun (WGS) entry which is preliminary data.</text>
</comment>
<name>A0AA88VE35_9ASTE</name>
<feature type="region of interest" description="Disordered" evidence="1">
    <location>
        <begin position="611"/>
        <end position="630"/>
    </location>
</feature>
<keyword evidence="3" id="KW-1185">Reference proteome</keyword>
<feature type="region of interest" description="Disordered" evidence="1">
    <location>
        <begin position="944"/>
        <end position="970"/>
    </location>
</feature>
<feature type="region of interest" description="Disordered" evidence="1">
    <location>
        <begin position="520"/>
        <end position="556"/>
    </location>
</feature>
<gene>
    <name evidence="2" type="ORF">RJ639_017748</name>
</gene>
<evidence type="ECO:0000313" key="3">
    <source>
        <dbReference type="Proteomes" id="UP001188597"/>
    </source>
</evidence>
<evidence type="ECO:0000313" key="2">
    <source>
        <dbReference type="EMBL" id="KAK3006469.1"/>
    </source>
</evidence>
<dbReference type="PANTHER" id="PTHR31267:SF2">
    <property type="entry name" value="EXPRESSED PROTEIN"/>
    <property type="match status" value="1"/>
</dbReference>
<organism evidence="2 3">
    <name type="scientific">Escallonia herrerae</name>
    <dbReference type="NCBI Taxonomy" id="1293975"/>
    <lineage>
        <taxon>Eukaryota</taxon>
        <taxon>Viridiplantae</taxon>
        <taxon>Streptophyta</taxon>
        <taxon>Embryophyta</taxon>
        <taxon>Tracheophyta</taxon>
        <taxon>Spermatophyta</taxon>
        <taxon>Magnoliopsida</taxon>
        <taxon>eudicotyledons</taxon>
        <taxon>Gunneridae</taxon>
        <taxon>Pentapetalae</taxon>
        <taxon>asterids</taxon>
        <taxon>campanulids</taxon>
        <taxon>Escalloniales</taxon>
        <taxon>Escalloniaceae</taxon>
        <taxon>Escallonia</taxon>
    </lineage>
</organism>
<feature type="compositionally biased region" description="Polar residues" evidence="1">
    <location>
        <begin position="320"/>
        <end position="382"/>
    </location>
</feature>
<feature type="region of interest" description="Disordered" evidence="1">
    <location>
        <begin position="397"/>
        <end position="424"/>
    </location>
</feature>
<accession>A0AA88VE35</accession>
<feature type="compositionally biased region" description="Polar residues" evidence="1">
    <location>
        <begin position="400"/>
        <end position="424"/>
    </location>
</feature>
<feature type="compositionally biased region" description="Basic and acidic residues" evidence="1">
    <location>
        <begin position="960"/>
        <end position="970"/>
    </location>
</feature>
<feature type="region of interest" description="Disordered" evidence="1">
    <location>
        <begin position="748"/>
        <end position="798"/>
    </location>
</feature>
<proteinExistence type="predicted"/>